<evidence type="ECO:0000256" key="5">
    <source>
        <dbReference type="SAM" id="MobiDB-lite"/>
    </source>
</evidence>
<protein>
    <recommendedName>
        <fullName evidence="1">gamma-glutamylcyclotransferase</fullName>
        <ecNumber evidence="1">4.3.2.9</ecNumber>
    </recommendedName>
</protein>
<organism evidence="7 8">
    <name type="scientific">Curvularia kusanoi</name>
    <name type="common">Cochliobolus kusanoi</name>
    <dbReference type="NCBI Taxonomy" id="90978"/>
    <lineage>
        <taxon>Eukaryota</taxon>
        <taxon>Fungi</taxon>
        <taxon>Dikarya</taxon>
        <taxon>Ascomycota</taxon>
        <taxon>Pezizomycotina</taxon>
        <taxon>Dothideomycetes</taxon>
        <taxon>Pleosporomycetidae</taxon>
        <taxon>Pleosporales</taxon>
        <taxon>Pleosporineae</taxon>
        <taxon>Pleosporaceae</taxon>
        <taxon>Curvularia</taxon>
    </lineage>
</organism>
<dbReference type="OrthoDB" id="2017317at2759"/>
<keyword evidence="6" id="KW-1133">Transmembrane helix</keyword>
<comment type="caution">
    <text evidence="7">The sequence shown here is derived from an EMBL/GenBank/DDBJ whole genome shotgun (WGS) entry which is preliminary data.</text>
</comment>
<reference evidence="7" key="1">
    <citation type="submission" date="2019-04" db="EMBL/GenBank/DDBJ databases">
        <title>Sequencing of skin fungus with MAO and IRED activity.</title>
        <authorList>
            <person name="Marsaioli A.J."/>
            <person name="Bonatto J.M.C."/>
            <person name="Reis Junior O."/>
        </authorList>
    </citation>
    <scope>NUCLEOTIDE SEQUENCE</scope>
    <source>
        <strain evidence="7">30M1</strain>
    </source>
</reference>
<feature type="transmembrane region" description="Helical" evidence="6">
    <location>
        <begin position="287"/>
        <end position="307"/>
    </location>
</feature>
<dbReference type="PANTHER" id="PTHR12935:SF0">
    <property type="entry name" value="GAMMA-GLUTAMYLCYCLOTRANSFERASE"/>
    <property type="match status" value="1"/>
</dbReference>
<dbReference type="Gene3D" id="3.10.490.10">
    <property type="entry name" value="Gamma-glutamyl cyclotransferase-like"/>
    <property type="match status" value="1"/>
</dbReference>
<evidence type="ECO:0000256" key="4">
    <source>
        <dbReference type="PIRSR" id="PIRSR617939-2"/>
    </source>
</evidence>
<evidence type="ECO:0000313" key="8">
    <source>
        <dbReference type="Proteomes" id="UP000801428"/>
    </source>
</evidence>
<feature type="active site" description="Proton acceptor" evidence="3">
    <location>
        <position position="186"/>
    </location>
</feature>
<evidence type="ECO:0000256" key="2">
    <source>
        <dbReference type="ARBA" id="ARBA00023239"/>
    </source>
</evidence>
<accession>A0A9P4TJJ9</accession>
<evidence type="ECO:0000256" key="1">
    <source>
        <dbReference type="ARBA" id="ARBA00012346"/>
    </source>
</evidence>
<name>A0A9P4TJJ9_CURKU</name>
<dbReference type="EMBL" id="SWKU01000006">
    <property type="protein sequence ID" value="KAF3005806.1"/>
    <property type="molecule type" value="Genomic_DNA"/>
</dbReference>
<gene>
    <name evidence="7" type="ORF">E8E13_007885</name>
</gene>
<evidence type="ECO:0000313" key="7">
    <source>
        <dbReference type="EMBL" id="KAF3005806.1"/>
    </source>
</evidence>
<evidence type="ECO:0000256" key="3">
    <source>
        <dbReference type="PIRSR" id="PIRSR617939-1"/>
    </source>
</evidence>
<feature type="region of interest" description="Disordered" evidence="5">
    <location>
        <begin position="1"/>
        <end position="21"/>
    </location>
</feature>
<keyword evidence="8" id="KW-1185">Reference proteome</keyword>
<keyword evidence="6" id="KW-0472">Membrane</keyword>
<dbReference type="GO" id="GO:0003839">
    <property type="term" value="F:gamma-glutamylcyclotransferase activity"/>
    <property type="evidence" value="ECO:0007669"/>
    <property type="project" value="UniProtKB-EC"/>
</dbReference>
<evidence type="ECO:0000256" key="6">
    <source>
        <dbReference type="SAM" id="Phobius"/>
    </source>
</evidence>
<dbReference type="PANTHER" id="PTHR12935">
    <property type="entry name" value="GAMMA-GLUTAMYLCYCLOTRANSFERASE"/>
    <property type="match status" value="1"/>
</dbReference>
<sequence length="407" mass="44978">MTSTPHTPHASHAGESTAAEPDNSVSCCRKLIGRLSSWRRRDTRSKRIFAPVPRTSQDRLDASLNEAPLDATSITASDISAAKEKGKTVLYLAYGSNLCNETFRGVRGIKPLSQVNVLVPSLRLTFDLAGIPYAEPCFANSARRIPDAPVPNPDEPQYHKDRWQKGLVGVVYEVTLSDYAHIIATEGGGASYHDILVDCHVLPFADTVPSHPTTAPFKAHTLFAPTVRPDEARTVDRISRPDPSYAQPSARYLKLITDGATECELPAEYQEYLHNIRPYKVTTKMQAAGKALFVGIWMPFILLIFAMSRRLQDDKGRAPKWFQKLTALIFVGMWMSYDGVFKKAFGDGERTIGDEKDGLVLEKPYSDEEPLSARDAEETGLLRDAVGMLDELAGQADAQLKKDQSLV</sequence>
<dbReference type="Proteomes" id="UP000801428">
    <property type="component" value="Unassembled WGS sequence"/>
</dbReference>
<proteinExistence type="predicted"/>
<keyword evidence="2" id="KW-0456">Lyase</keyword>
<dbReference type="InterPro" id="IPR017939">
    <property type="entry name" value="G-Glutamylcylcotransferase"/>
</dbReference>
<dbReference type="AlphaFoldDB" id="A0A9P4TJJ9"/>
<feature type="binding site" evidence="4">
    <location>
        <begin position="91"/>
        <end position="96"/>
    </location>
    <ligand>
        <name>substrate</name>
    </ligand>
</feature>
<feature type="binding site" evidence="4">
    <location>
        <position position="252"/>
    </location>
    <ligand>
        <name>substrate</name>
    </ligand>
</feature>
<dbReference type="EC" id="4.3.2.9" evidence="1"/>
<keyword evidence="6" id="KW-0812">Transmembrane</keyword>